<protein>
    <submittedName>
        <fullName evidence="2">Uncharacterized protein</fullName>
    </submittedName>
</protein>
<sequence length="125" mass="13216">MHKTLSRIAVAGAGVATLLVFTASPAMADTDKTISNSHGWMKYYDDGDTFQVCDNNADGHGVTGELVQVYPGGATEIRLTLTDGGDSGCSARKGYNVGNGFNEQYEMWLSWNGGGATVKSAPFNE</sequence>
<reference evidence="2 3" key="1">
    <citation type="submission" date="2020-02" db="EMBL/GenBank/DDBJ databases">
        <title>Whole-genome analyses of novel actinobacteria.</title>
        <authorList>
            <person name="Sahin N."/>
            <person name="Tokatli A."/>
        </authorList>
    </citation>
    <scope>NUCLEOTIDE SEQUENCE [LARGE SCALE GENOMIC DNA]</scope>
    <source>
        <strain evidence="2 3">YC504</strain>
    </source>
</reference>
<organism evidence="2 3">
    <name type="scientific">Streptomyces mesophilus</name>
    <dbReference type="NCBI Taxonomy" id="1775132"/>
    <lineage>
        <taxon>Bacteria</taxon>
        <taxon>Bacillati</taxon>
        <taxon>Actinomycetota</taxon>
        <taxon>Actinomycetes</taxon>
        <taxon>Kitasatosporales</taxon>
        <taxon>Streptomycetaceae</taxon>
        <taxon>Streptomyces</taxon>
    </lineage>
</organism>
<evidence type="ECO:0000313" key="2">
    <source>
        <dbReference type="EMBL" id="NGO78953.1"/>
    </source>
</evidence>
<proteinExistence type="predicted"/>
<feature type="chain" id="PRO_5026019761" evidence="1">
    <location>
        <begin position="29"/>
        <end position="125"/>
    </location>
</feature>
<evidence type="ECO:0000313" key="3">
    <source>
        <dbReference type="Proteomes" id="UP000481109"/>
    </source>
</evidence>
<dbReference type="EMBL" id="JAAKZW010000125">
    <property type="protein sequence ID" value="NGO78953.1"/>
    <property type="molecule type" value="Genomic_DNA"/>
</dbReference>
<keyword evidence="3" id="KW-1185">Reference proteome</keyword>
<accession>A0A6G4XP03</accession>
<dbReference type="RefSeq" id="WP_165334400.1">
    <property type="nucleotide sequence ID" value="NZ_JAAKZW010000125.1"/>
</dbReference>
<feature type="signal peptide" evidence="1">
    <location>
        <begin position="1"/>
        <end position="28"/>
    </location>
</feature>
<comment type="caution">
    <text evidence="2">The sequence shown here is derived from an EMBL/GenBank/DDBJ whole genome shotgun (WGS) entry which is preliminary data.</text>
</comment>
<dbReference type="Proteomes" id="UP000481109">
    <property type="component" value="Unassembled WGS sequence"/>
</dbReference>
<name>A0A6G4XP03_9ACTN</name>
<keyword evidence="1" id="KW-0732">Signal</keyword>
<dbReference type="AlphaFoldDB" id="A0A6G4XP03"/>
<gene>
    <name evidence="2" type="ORF">G6045_25325</name>
</gene>
<evidence type="ECO:0000256" key="1">
    <source>
        <dbReference type="SAM" id="SignalP"/>
    </source>
</evidence>